<reference evidence="1" key="1">
    <citation type="submission" date="2020-11" db="EMBL/GenBank/DDBJ databases">
        <authorList>
            <consortium name="DOE Joint Genome Institute"/>
            <person name="Ahrendt S."/>
            <person name="Riley R."/>
            <person name="Andreopoulos W."/>
            <person name="Labutti K."/>
            <person name="Pangilinan J."/>
            <person name="Ruiz-Duenas F.J."/>
            <person name="Barrasa J.M."/>
            <person name="Sanchez-Garcia M."/>
            <person name="Camarero S."/>
            <person name="Miyauchi S."/>
            <person name="Serrano A."/>
            <person name="Linde D."/>
            <person name="Babiker R."/>
            <person name="Drula E."/>
            <person name="Ayuso-Fernandez I."/>
            <person name="Pacheco R."/>
            <person name="Padilla G."/>
            <person name="Ferreira P."/>
            <person name="Barriuso J."/>
            <person name="Kellner H."/>
            <person name="Castanera R."/>
            <person name="Alfaro M."/>
            <person name="Ramirez L."/>
            <person name="Pisabarro A.G."/>
            <person name="Kuo A."/>
            <person name="Tritt A."/>
            <person name="Lipzen A."/>
            <person name="He G."/>
            <person name="Yan M."/>
            <person name="Ng V."/>
            <person name="Cullen D."/>
            <person name="Martin F."/>
            <person name="Rosso M.-N."/>
            <person name="Henrissat B."/>
            <person name="Hibbett D."/>
            <person name="Martinez A.T."/>
            <person name="Grigoriev I.V."/>
        </authorList>
    </citation>
    <scope>NUCLEOTIDE SEQUENCE</scope>
    <source>
        <strain evidence="1">CBS 247.69</strain>
    </source>
</reference>
<dbReference type="OrthoDB" id="3061285at2759"/>
<gene>
    <name evidence="1" type="ORF">BDZ94DRAFT_1325407</name>
</gene>
<sequence>MEQTGQVEYILTNEALSNIQRQEIQGSIDTLKADKDHINSEIRRIHVTLQGLLSQRDAKDLQIKKLEGMISRLKDFPNELLSKVFEEYAMGMEHPPWILGHICSSWRMVALATPRAWSNVVVHFSESFSTYSIFDREKVLHNLHPSIISSQNSVSTSDVRARLGLKALALARLERALA</sequence>
<dbReference type="Proteomes" id="UP000807353">
    <property type="component" value="Unassembled WGS sequence"/>
</dbReference>
<evidence type="ECO:0000313" key="2">
    <source>
        <dbReference type="Proteomes" id="UP000807353"/>
    </source>
</evidence>
<dbReference type="AlphaFoldDB" id="A0A9P5XZJ3"/>
<proteinExistence type="predicted"/>
<keyword evidence="2" id="KW-1185">Reference proteome</keyword>
<dbReference type="EMBL" id="MU150336">
    <property type="protein sequence ID" value="KAF9458576.1"/>
    <property type="molecule type" value="Genomic_DNA"/>
</dbReference>
<evidence type="ECO:0000313" key="1">
    <source>
        <dbReference type="EMBL" id="KAF9458576.1"/>
    </source>
</evidence>
<evidence type="ECO:0008006" key="3">
    <source>
        <dbReference type="Google" id="ProtNLM"/>
    </source>
</evidence>
<accession>A0A9P5XZJ3</accession>
<name>A0A9P5XZJ3_9AGAR</name>
<comment type="caution">
    <text evidence="1">The sequence shown here is derived from an EMBL/GenBank/DDBJ whole genome shotgun (WGS) entry which is preliminary data.</text>
</comment>
<protein>
    <recommendedName>
        <fullName evidence="3">F-box domain-containing protein</fullName>
    </recommendedName>
</protein>
<organism evidence="1 2">
    <name type="scientific">Collybia nuda</name>
    <dbReference type="NCBI Taxonomy" id="64659"/>
    <lineage>
        <taxon>Eukaryota</taxon>
        <taxon>Fungi</taxon>
        <taxon>Dikarya</taxon>
        <taxon>Basidiomycota</taxon>
        <taxon>Agaricomycotina</taxon>
        <taxon>Agaricomycetes</taxon>
        <taxon>Agaricomycetidae</taxon>
        <taxon>Agaricales</taxon>
        <taxon>Tricholomatineae</taxon>
        <taxon>Clitocybaceae</taxon>
        <taxon>Collybia</taxon>
    </lineage>
</organism>